<dbReference type="CDD" id="cd03811">
    <property type="entry name" value="GT4_GT28_WabH-like"/>
    <property type="match status" value="1"/>
</dbReference>
<dbReference type="Pfam" id="PF00534">
    <property type="entry name" value="Glycos_transf_1"/>
    <property type="match status" value="1"/>
</dbReference>
<reference evidence="4 5" key="1">
    <citation type="submission" date="2019-12" db="EMBL/GenBank/DDBJ databases">
        <title>Comparative genomics gives insights into the taxonomy of the Azoarcus-Aromatoleum group and reveals separate origins of nif in the plant-associated Azoarcus and non-plant-associated Aromatoleum sub-groups.</title>
        <authorList>
            <person name="Lafos M."/>
            <person name="Maluk M."/>
            <person name="Batista M."/>
            <person name="Junghare M."/>
            <person name="Carmona M."/>
            <person name="Faoro H."/>
            <person name="Cruz L.M."/>
            <person name="Battistoni F."/>
            <person name="De Souza E."/>
            <person name="Pedrosa F."/>
            <person name="Chen W.-M."/>
            <person name="Poole P.S."/>
            <person name="Dixon R.A."/>
            <person name="James E.K."/>
        </authorList>
    </citation>
    <scope>NUCLEOTIDE SEQUENCE [LARGE SCALE GENOMIC DNA]</scope>
    <source>
        <strain evidence="4 5">Td21</strain>
    </source>
</reference>
<proteinExistence type="predicted"/>
<keyword evidence="2" id="KW-0808">Transferase</keyword>
<evidence type="ECO:0000313" key="5">
    <source>
        <dbReference type="Proteomes" id="UP000623795"/>
    </source>
</evidence>
<dbReference type="SUPFAM" id="SSF53756">
    <property type="entry name" value="UDP-Glycosyltransferase/glycogen phosphorylase"/>
    <property type="match status" value="1"/>
</dbReference>
<feature type="domain" description="Glycosyl transferase family 1" evidence="3">
    <location>
        <begin position="166"/>
        <end position="329"/>
    </location>
</feature>
<name>A0ABX1PV67_9RHOO</name>
<dbReference type="RefSeq" id="WP_169255223.1">
    <property type="nucleotide sequence ID" value="NZ_WTVN01000006.1"/>
</dbReference>
<dbReference type="PANTHER" id="PTHR12526:SF510">
    <property type="entry name" value="D-INOSITOL 3-PHOSPHATE GLYCOSYLTRANSFERASE"/>
    <property type="match status" value="1"/>
</dbReference>
<evidence type="ECO:0000259" key="3">
    <source>
        <dbReference type="Pfam" id="PF00534"/>
    </source>
</evidence>
<keyword evidence="1" id="KW-0328">Glycosyltransferase</keyword>
<comment type="caution">
    <text evidence="4">The sequence shown here is derived from an EMBL/GenBank/DDBJ whole genome shotgun (WGS) entry which is preliminary data.</text>
</comment>
<evidence type="ECO:0000313" key="4">
    <source>
        <dbReference type="EMBL" id="NMG43322.1"/>
    </source>
</evidence>
<evidence type="ECO:0000256" key="2">
    <source>
        <dbReference type="ARBA" id="ARBA00022679"/>
    </source>
</evidence>
<dbReference type="Gene3D" id="3.40.50.2000">
    <property type="entry name" value="Glycogen Phosphorylase B"/>
    <property type="match status" value="2"/>
</dbReference>
<accession>A0ABX1PV67</accession>
<sequence length="357" mass="39457">MTIPSLHIIGSREMGGAERWFVRFLRAMQRAGLPVQALVRSGGDLATRHLAGIPTHELPMRTVWDPLSRWQVSAYARAARTPIVQTYMGRASRLTHLKPGRGQIHVARLGGYYALHPFRHAHAWIGNTKGLCDWMIRHGLPAERVHHITNFADAPIPVDTAKVAALRAQIGARDDDWLLLHPGRFVKVKGHATLLAAFARLPAEIAGRRPRLILMGDGPLREALETQAREFGIMDRIVWAGWQHEPAQWFHLADAVVFPSRDEETLGNVVLEAWAYRKPLVATAFRGAREIARHGEDSWIVPCDDPAALAAGIEGLLADAALQTAFVAQGVRRVTDDFGEAAILARYQALYARLAGG</sequence>
<organism evidence="4 5">
    <name type="scientific">Aromatoleum toluvorans</name>
    <dbReference type="NCBI Taxonomy" id="92002"/>
    <lineage>
        <taxon>Bacteria</taxon>
        <taxon>Pseudomonadati</taxon>
        <taxon>Pseudomonadota</taxon>
        <taxon>Betaproteobacteria</taxon>
        <taxon>Rhodocyclales</taxon>
        <taxon>Rhodocyclaceae</taxon>
        <taxon>Aromatoleum</taxon>
    </lineage>
</organism>
<dbReference type="InterPro" id="IPR001296">
    <property type="entry name" value="Glyco_trans_1"/>
</dbReference>
<gene>
    <name evidence="4" type="ORF">GPA22_06195</name>
</gene>
<keyword evidence="5" id="KW-1185">Reference proteome</keyword>
<dbReference type="PANTHER" id="PTHR12526">
    <property type="entry name" value="GLYCOSYLTRANSFERASE"/>
    <property type="match status" value="1"/>
</dbReference>
<dbReference type="EMBL" id="WTVN01000006">
    <property type="protein sequence ID" value="NMG43322.1"/>
    <property type="molecule type" value="Genomic_DNA"/>
</dbReference>
<protein>
    <submittedName>
        <fullName evidence="4">Glycosyltransferase</fullName>
    </submittedName>
</protein>
<dbReference type="Proteomes" id="UP000623795">
    <property type="component" value="Unassembled WGS sequence"/>
</dbReference>
<evidence type="ECO:0000256" key="1">
    <source>
        <dbReference type="ARBA" id="ARBA00022676"/>
    </source>
</evidence>